<proteinExistence type="predicted"/>
<protein>
    <submittedName>
        <fullName evidence="1">Uncharacterized protein</fullName>
    </submittedName>
</protein>
<sequence length="219" mass="24885">MIAFKAPLKRVIVIIGAILISSELFILWQETVLTEIRVNNAHIKLNEARQHYMERTEAIIKAAKAKEQLSSGEIDTANWKTYRNDKCGYNIKYPEDWTIEFSGSGLIAQLTNVFLNGPDSSNVYEQVTIFCEKNESGKTLNDFRAPSGFVFEVKDYILDNVTSLERLVWSGDGATTQIIAFKGRYLYDISFYENQTSGPRTDKTAQLIGQILSTFKFIE</sequence>
<gene>
    <name evidence="1" type="ORF">A2828_00570</name>
</gene>
<organism evidence="1 2">
    <name type="scientific">Candidatus Terrybacteria bacterium RIFCSPHIGHO2_01_FULL_43_35</name>
    <dbReference type="NCBI Taxonomy" id="1802361"/>
    <lineage>
        <taxon>Bacteria</taxon>
        <taxon>Candidatus Terryibacteriota</taxon>
    </lineage>
</organism>
<evidence type="ECO:0000313" key="2">
    <source>
        <dbReference type="Proteomes" id="UP000178869"/>
    </source>
</evidence>
<dbReference type="Proteomes" id="UP000178869">
    <property type="component" value="Unassembled WGS sequence"/>
</dbReference>
<name>A0A1G2PDK5_9BACT</name>
<dbReference type="AlphaFoldDB" id="A0A1G2PDK5"/>
<accession>A0A1G2PDK5</accession>
<comment type="caution">
    <text evidence="1">The sequence shown here is derived from an EMBL/GenBank/DDBJ whole genome shotgun (WGS) entry which is preliminary data.</text>
</comment>
<dbReference type="EMBL" id="MHSR01000016">
    <property type="protein sequence ID" value="OHA46426.1"/>
    <property type="molecule type" value="Genomic_DNA"/>
</dbReference>
<reference evidence="1 2" key="1">
    <citation type="journal article" date="2016" name="Nat. Commun.">
        <title>Thousands of microbial genomes shed light on interconnected biogeochemical processes in an aquifer system.</title>
        <authorList>
            <person name="Anantharaman K."/>
            <person name="Brown C.T."/>
            <person name="Hug L.A."/>
            <person name="Sharon I."/>
            <person name="Castelle C.J."/>
            <person name="Probst A.J."/>
            <person name="Thomas B.C."/>
            <person name="Singh A."/>
            <person name="Wilkins M.J."/>
            <person name="Karaoz U."/>
            <person name="Brodie E.L."/>
            <person name="Williams K.H."/>
            <person name="Hubbard S.S."/>
            <person name="Banfield J.F."/>
        </authorList>
    </citation>
    <scope>NUCLEOTIDE SEQUENCE [LARGE SCALE GENOMIC DNA]</scope>
</reference>
<evidence type="ECO:0000313" key="1">
    <source>
        <dbReference type="EMBL" id="OHA46426.1"/>
    </source>
</evidence>